<evidence type="ECO:0000313" key="8">
    <source>
        <dbReference type="EMBL" id="DBA04650.1"/>
    </source>
</evidence>
<feature type="compositionally biased region" description="Polar residues" evidence="7">
    <location>
        <begin position="7"/>
        <end position="22"/>
    </location>
</feature>
<evidence type="ECO:0000256" key="1">
    <source>
        <dbReference type="ARBA" id="ARBA00004123"/>
    </source>
</evidence>
<evidence type="ECO:0000313" key="9">
    <source>
        <dbReference type="Proteomes" id="UP001146120"/>
    </source>
</evidence>
<feature type="region of interest" description="Disordered" evidence="7">
    <location>
        <begin position="1"/>
        <end position="29"/>
    </location>
</feature>
<evidence type="ECO:0000256" key="3">
    <source>
        <dbReference type="ARBA" id="ARBA00022737"/>
    </source>
</evidence>
<feature type="compositionally biased region" description="Low complexity" evidence="7">
    <location>
        <begin position="729"/>
        <end position="744"/>
    </location>
</feature>
<feature type="non-terminal residue" evidence="8">
    <location>
        <position position="1"/>
    </location>
</feature>
<comment type="subcellular location">
    <subcellularLocation>
        <location evidence="1">Nucleus</location>
    </subcellularLocation>
</comment>
<dbReference type="Pfam" id="PF23241">
    <property type="entry name" value="HAT_PRP39_C"/>
    <property type="match status" value="1"/>
</dbReference>
<dbReference type="InterPro" id="IPR003107">
    <property type="entry name" value="HAT"/>
</dbReference>
<dbReference type="EMBL" id="DAKRPA010000006">
    <property type="protein sequence ID" value="DBA04650.1"/>
    <property type="molecule type" value="Genomic_DNA"/>
</dbReference>
<feature type="compositionally biased region" description="Basic and acidic residues" evidence="7">
    <location>
        <begin position="114"/>
        <end position="134"/>
    </location>
</feature>
<organism evidence="8 9">
    <name type="scientific">Lagenidium giganteum</name>
    <dbReference type="NCBI Taxonomy" id="4803"/>
    <lineage>
        <taxon>Eukaryota</taxon>
        <taxon>Sar</taxon>
        <taxon>Stramenopiles</taxon>
        <taxon>Oomycota</taxon>
        <taxon>Peronosporomycetes</taxon>
        <taxon>Pythiales</taxon>
        <taxon>Pythiaceae</taxon>
    </lineage>
</organism>
<dbReference type="GO" id="GO:0071004">
    <property type="term" value="C:U2-type prespliceosome"/>
    <property type="evidence" value="ECO:0007669"/>
    <property type="project" value="TreeGrafter"/>
</dbReference>
<keyword evidence="3" id="KW-0677">Repeat</keyword>
<sequence length="798" mass="90123">TFGLSQLGDNQQPGRAPNNSIGATVRSEHQKRLVQRQKLLTKAKAIQTTWRCQRYNTQRQAPLELTMKPTVELDAPPPGTALAPMTMTVELDESDLRAQIDTYTADLAARVKRQKEEAERQRRQAERERREQQERKKRTVRLTHTELACGSEGIAGRTTMQAAEANGSTTTAAAGANGAAPIKNPIQRYTEAVEQNVLDFNSWVQLLALVESEPTSSRQLVESTYDRFLAEFPLCFGYWNKYAQYELGLGKAVGTAEPVMDAEEAARRARAVYERGVIAVKHSVDIWVKYCEFLIQTMRVPADEARLALENALAACGSDPLAGPLWELYIQLETANNDMLRLNHVFKRIMYQPLTNLDEFWEKYNHFVLAQQLHTLATTEELNALAGEEEMDEGLLRVKIVNSVEAIKNKTAEGIAKRASFEAGIDRTYFHVTPVSADALKNWHAYLDYEEIAGDQQRCEVLYERCMIACANYEQLWVRYAQWKERVHGFEVAKAVFERAVGIFLKYRASIYLEYAVFLEAHKQIDDARQVYQNVLSSVAPKLVEAFVRCCNFERRQGNTEAVIAWYEKGMEALQQEPASFSVVAVSYATFVLRKLKDVARARSVFQQAVSKVSGALTLWLDFLQFEIAQGGDDMVKRVSNLYTDALKESNDLSNDEKNDLWYQYAEFMEDFADDVAEVRAIHDREVTWKRKNGVSRDRTLKILSFEAGSANGGSSVQPGSKRARTDSQDASTAKTAATSTPAPTDAAAAAAYAQYYQQAYQVNELWAMTVDDSYQKDEHCLIVYHCCRPVRLRCGGE</sequence>
<evidence type="ECO:0000256" key="7">
    <source>
        <dbReference type="SAM" id="MobiDB-lite"/>
    </source>
</evidence>
<dbReference type="InterPro" id="IPR011990">
    <property type="entry name" value="TPR-like_helical_dom_sf"/>
</dbReference>
<reference evidence="8" key="1">
    <citation type="submission" date="2022-11" db="EMBL/GenBank/DDBJ databases">
        <authorList>
            <person name="Morgan W.R."/>
            <person name="Tartar A."/>
        </authorList>
    </citation>
    <scope>NUCLEOTIDE SEQUENCE</scope>
    <source>
        <strain evidence="8">ARSEF 373</strain>
    </source>
</reference>
<dbReference type="GO" id="GO:0005685">
    <property type="term" value="C:U1 snRNP"/>
    <property type="evidence" value="ECO:0007669"/>
    <property type="project" value="TreeGrafter"/>
</dbReference>
<dbReference type="Gene3D" id="1.25.40.10">
    <property type="entry name" value="Tetratricopeptide repeat domain"/>
    <property type="match status" value="2"/>
</dbReference>
<evidence type="ECO:0000256" key="2">
    <source>
        <dbReference type="ARBA" id="ARBA00022664"/>
    </source>
</evidence>
<feature type="region of interest" description="Disordered" evidence="7">
    <location>
        <begin position="710"/>
        <end position="744"/>
    </location>
</feature>
<keyword evidence="5" id="KW-0539">Nucleus</keyword>
<accession>A0AAV2ZFU4</accession>
<dbReference type="GO" id="GO:0000395">
    <property type="term" value="P:mRNA 5'-splice site recognition"/>
    <property type="evidence" value="ECO:0007669"/>
    <property type="project" value="TreeGrafter"/>
</dbReference>
<feature type="region of interest" description="Disordered" evidence="7">
    <location>
        <begin position="114"/>
        <end position="139"/>
    </location>
</feature>
<dbReference type="GO" id="GO:0030627">
    <property type="term" value="F:pre-mRNA 5'-splice site binding"/>
    <property type="evidence" value="ECO:0007669"/>
    <property type="project" value="TreeGrafter"/>
</dbReference>
<protein>
    <recommendedName>
        <fullName evidence="10">Pre-mRNA-processing factor 39</fullName>
    </recommendedName>
</protein>
<comment type="similarity">
    <text evidence="6">Belongs to the PRP39 family.</text>
</comment>
<dbReference type="AlphaFoldDB" id="A0AAV2ZFU4"/>
<evidence type="ECO:0000256" key="6">
    <source>
        <dbReference type="ARBA" id="ARBA00038019"/>
    </source>
</evidence>
<dbReference type="SUPFAM" id="SSF48452">
    <property type="entry name" value="TPR-like"/>
    <property type="match status" value="1"/>
</dbReference>
<keyword evidence="4" id="KW-0508">mRNA splicing</keyword>
<reference evidence="8" key="2">
    <citation type="journal article" date="2023" name="Microbiol Resour">
        <title>Decontamination and Annotation of the Draft Genome Sequence of the Oomycete Lagenidium giganteum ARSEF 373.</title>
        <authorList>
            <person name="Morgan W.R."/>
            <person name="Tartar A."/>
        </authorList>
    </citation>
    <scope>NUCLEOTIDE SEQUENCE</scope>
    <source>
        <strain evidence="8">ARSEF 373</strain>
    </source>
</reference>
<gene>
    <name evidence="8" type="ORF">N0F65_012233</name>
</gene>
<dbReference type="PANTHER" id="PTHR17204:SF5">
    <property type="entry name" value="PRE-MRNA-PROCESSING FACTOR 39"/>
    <property type="match status" value="1"/>
</dbReference>
<keyword evidence="9" id="KW-1185">Reference proteome</keyword>
<dbReference type="PANTHER" id="PTHR17204">
    <property type="entry name" value="PRE-MRNA PROCESSING PROTEIN PRP39-RELATED"/>
    <property type="match status" value="1"/>
</dbReference>
<proteinExistence type="inferred from homology"/>
<evidence type="ECO:0008006" key="10">
    <source>
        <dbReference type="Google" id="ProtNLM"/>
    </source>
</evidence>
<evidence type="ECO:0000256" key="5">
    <source>
        <dbReference type="ARBA" id="ARBA00023242"/>
    </source>
</evidence>
<evidence type="ECO:0000256" key="4">
    <source>
        <dbReference type="ARBA" id="ARBA00023187"/>
    </source>
</evidence>
<name>A0AAV2ZFU4_9STRA</name>
<dbReference type="Proteomes" id="UP001146120">
    <property type="component" value="Unassembled WGS sequence"/>
</dbReference>
<dbReference type="Pfam" id="PF23240">
    <property type="entry name" value="HAT_PRP39_N"/>
    <property type="match status" value="1"/>
</dbReference>
<comment type="caution">
    <text evidence="8">The sequence shown here is derived from an EMBL/GenBank/DDBJ whole genome shotgun (WGS) entry which is preliminary data.</text>
</comment>
<dbReference type="GO" id="GO:0000243">
    <property type="term" value="C:commitment complex"/>
    <property type="evidence" value="ECO:0007669"/>
    <property type="project" value="TreeGrafter"/>
</dbReference>
<dbReference type="SMART" id="SM00386">
    <property type="entry name" value="HAT"/>
    <property type="match status" value="9"/>
</dbReference>
<dbReference type="InterPro" id="IPR059164">
    <property type="entry name" value="HAT_PRP39_C"/>
</dbReference>
<keyword evidence="2" id="KW-0507">mRNA processing</keyword>